<feature type="compositionally biased region" description="Polar residues" evidence="1">
    <location>
        <begin position="123"/>
        <end position="136"/>
    </location>
</feature>
<sequence length="319" mass="36774">MINNPRNRKKQMSKKVKMVKRRTVNKWKNQQKSSHLNEVSPRKAKQQDSNQPNEFESETIEMDPLIISDEVDPELQFDETSDMESGKGSPVIPRCRTRRSQTRNIPTPKTPKSVEQDVDSEKNSIVPTTTDLIENNTDLPKTDKLDDTQDSAETDNLSTRAEAGGDITRMDFIENHNSYLTDDSYLNASRERSLSETLRSLSARRPIRPLDDYRRRAIRINQERSDLNMPFESEHIATGQKRKNRSTTPEDRKKFKSDSPSSLFSSPLATLRNKFRSDLPSSTPKLLGYRDGQSELHFNDEQNMVYNGDDEKKSWCSIM</sequence>
<feature type="region of interest" description="Disordered" evidence="1">
    <location>
        <begin position="229"/>
        <end position="264"/>
    </location>
</feature>
<feature type="compositionally biased region" description="Basic and acidic residues" evidence="1">
    <location>
        <begin position="248"/>
        <end position="257"/>
    </location>
</feature>
<feature type="compositionally biased region" description="Acidic residues" evidence="1">
    <location>
        <begin position="69"/>
        <end position="82"/>
    </location>
</feature>
<gene>
    <name evidence="2" type="ORF">NQ317_001819</name>
</gene>
<organism evidence="2 3">
    <name type="scientific">Molorchus minor</name>
    <dbReference type="NCBI Taxonomy" id="1323400"/>
    <lineage>
        <taxon>Eukaryota</taxon>
        <taxon>Metazoa</taxon>
        <taxon>Ecdysozoa</taxon>
        <taxon>Arthropoda</taxon>
        <taxon>Hexapoda</taxon>
        <taxon>Insecta</taxon>
        <taxon>Pterygota</taxon>
        <taxon>Neoptera</taxon>
        <taxon>Endopterygota</taxon>
        <taxon>Coleoptera</taxon>
        <taxon>Polyphaga</taxon>
        <taxon>Cucujiformia</taxon>
        <taxon>Chrysomeloidea</taxon>
        <taxon>Cerambycidae</taxon>
        <taxon>Lamiinae</taxon>
        <taxon>Monochamini</taxon>
        <taxon>Molorchus</taxon>
    </lineage>
</organism>
<dbReference type="EMBL" id="JAPWTJ010001065">
    <property type="protein sequence ID" value="KAJ8974031.1"/>
    <property type="molecule type" value="Genomic_DNA"/>
</dbReference>
<evidence type="ECO:0000313" key="3">
    <source>
        <dbReference type="Proteomes" id="UP001162164"/>
    </source>
</evidence>
<feature type="region of interest" description="Disordered" evidence="1">
    <location>
        <begin position="1"/>
        <end position="156"/>
    </location>
</feature>
<dbReference type="Proteomes" id="UP001162164">
    <property type="component" value="Unassembled WGS sequence"/>
</dbReference>
<accession>A0ABQ9J795</accession>
<evidence type="ECO:0000256" key="1">
    <source>
        <dbReference type="SAM" id="MobiDB-lite"/>
    </source>
</evidence>
<proteinExistence type="predicted"/>
<keyword evidence="3" id="KW-1185">Reference proteome</keyword>
<comment type="caution">
    <text evidence="2">The sequence shown here is derived from an EMBL/GenBank/DDBJ whole genome shotgun (WGS) entry which is preliminary data.</text>
</comment>
<feature type="compositionally biased region" description="Basic and acidic residues" evidence="1">
    <location>
        <begin position="112"/>
        <end position="122"/>
    </location>
</feature>
<evidence type="ECO:0000313" key="2">
    <source>
        <dbReference type="EMBL" id="KAJ8974031.1"/>
    </source>
</evidence>
<name>A0ABQ9J795_9CUCU</name>
<feature type="compositionally biased region" description="Basic residues" evidence="1">
    <location>
        <begin position="1"/>
        <end position="25"/>
    </location>
</feature>
<protein>
    <submittedName>
        <fullName evidence="2">Uncharacterized protein</fullName>
    </submittedName>
</protein>
<feature type="compositionally biased region" description="Polar residues" evidence="1">
    <location>
        <begin position="27"/>
        <end position="37"/>
    </location>
</feature>
<reference evidence="2" key="1">
    <citation type="journal article" date="2023" name="Insect Mol. Biol.">
        <title>Genome sequencing provides insights into the evolution of gene families encoding plant cell wall-degrading enzymes in longhorned beetles.</title>
        <authorList>
            <person name="Shin N.R."/>
            <person name="Okamura Y."/>
            <person name="Kirsch R."/>
            <person name="Pauchet Y."/>
        </authorList>
    </citation>
    <scope>NUCLEOTIDE SEQUENCE</scope>
    <source>
        <strain evidence="2">MMC_N1</strain>
    </source>
</reference>